<keyword evidence="10 16" id="KW-1133">Transmembrane helix</keyword>
<comment type="similarity">
    <text evidence="4">Belongs to the CDP-alcohol phosphatidyltransferase class-I family.</text>
</comment>
<feature type="transmembrane region" description="Helical" evidence="16">
    <location>
        <begin position="146"/>
        <end position="165"/>
    </location>
</feature>
<evidence type="ECO:0000256" key="16">
    <source>
        <dbReference type="SAM" id="Phobius"/>
    </source>
</evidence>
<keyword evidence="9 16" id="KW-0812">Transmembrane</keyword>
<dbReference type="NCBIfam" id="TIGR00473">
    <property type="entry name" value="pssA"/>
    <property type="match status" value="1"/>
</dbReference>
<accession>A0A644TJB9</accession>
<dbReference type="GO" id="GO:0016020">
    <property type="term" value="C:membrane"/>
    <property type="evidence" value="ECO:0007669"/>
    <property type="project" value="UniProtKB-SubCell"/>
</dbReference>
<dbReference type="InterPro" id="IPR043130">
    <property type="entry name" value="CDP-OH_PTrfase_TM_dom"/>
</dbReference>
<keyword evidence="13" id="KW-0594">Phospholipid biosynthesis</keyword>
<evidence type="ECO:0000256" key="7">
    <source>
        <dbReference type="ARBA" id="ARBA00022516"/>
    </source>
</evidence>
<keyword evidence="8" id="KW-0808">Transferase</keyword>
<evidence type="ECO:0000256" key="14">
    <source>
        <dbReference type="ARBA" id="ARBA00023264"/>
    </source>
</evidence>
<evidence type="ECO:0000256" key="15">
    <source>
        <dbReference type="ARBA" id="ARBA00032361"/>
    </source>
</evidence>
<proteinExistence type="inferred from homology"/>
<dbReference type="EMBL" id="VSSQ01000035">
    <property type="protein sequence ID" value="MPL67026.1"/>
    <property type="molecule type" value="Genomic_DNA"/>
</dbReference>
<evidence type="ECO:0000256" key="6">
    <source>
        <dbReference type="ARBA" id="ARBA00017171"/>
    </source>
</evidence>
<gene>
    <name evidence="17" type="ORF">SDC9_12716</name>
</gene>
<keyword evidence="7" id="KW-0444">Lipid biosynthesis</keyword>
<comment type="caution">
    <text evidence="17">The sequence shown here is derived from an EMBL/GenBank/DDBJ whole genome shotgun (WGS) entry which is preliminary data.</text>
</comment>
<evidence type="ECO:0000256" key="13">
    <source>
        <dbReference type="ARBA" id="ARBA00023209"/>
    </source>
</evidence>
<organism evidence="17">
    <name type="scientific">bioreactor metagenome</name>
    <dbReference type="NCBI Taxonomy" id="1076179"/>
    <lineage>
        <taxon>unclassified sequences</taxon>
        <taxon>metagenomes</taxon>
        <taxon>ecological metagenomes</taxon>
    </lineage>
</organism>
<feature type="transmembrane region" description="Helical" evidence="16">
    <location>
        <begin position="92"/>
        <end position="110"/>
    </location>
</feature>
<feature type="transmembrane region" description="Helical" evidence="16">
    <location>
        <begin position="200"/>
        <end position="219"/>
    </location>
</feature>
<dbReference type="PROSITE" id="PS00379">
    <property type="entry name" value="CDP_ALCOHOL_P_TRANSF"/>
    <property type="match status" value="1"/>
</dbReference>
<dbReference type="GO" id="GO:0012505">
    <property type="term" value="C:endomembrane system"/>
    <property type="evidence" value="ECO:0007669"/>
    <property type="project" value="UniProtKB-SubCell"/>
</dbReference>
<dbReference type="AlphaFoldDB" id="A0A644TJB9"/>
<dbReference type="Gene3D" id="1.20.120.1760">
    <property type="match status" value="1"/>
</dbReference>
<sequence length="228" mass="24663">MNYKRMVPNSISGLSLILGVVSIFLTIAHDFNWAAVFIILAVLADSCDGRAARLLGVSGEFGKELDSLCDLCSFGVAPAILIYVYGLQDLGVVGQVIAALYTFGGAMRLARFNVNAADVHGYFQGMPIPAGGCILATYVLSGYNYSSMWVAFGTLVVAYIMYSEIRYPDFKGKGNPLFLLPVAIAAAIGLYMLFTNTSAWPFICMFTYTICGILNALYIKIFNKTISA</sequence>
<dbReference type="GO" id="GO:0003882">
    <property type="term" value="F:CDP-diacylglycerol-serine O-phosphatidyltransferase activity"/>
    <property type="evidence" value="ECO:0007669"/>
    <property type="project" value="UniProtKB-EC"/>
</dbReference>
<evidence type="ECO:0000313" key="17">
    <source>
        <dbReference type="EMBL" id="MPL67026.1"/>
    </source>
</evidence>
<evidence type="ECO:0000256" key="12">
    <source>
        <dbReference type="ARBA" id="ARBA00023136"/>
    </source>
</evidence>
<evidence type="ECO:0000256" key="10">
    <source>
        <dbReference type="ARBA" id="ARBA00022989"/>
    </source>
</evidence>
<evidence type="ECO:0000256" key="1">
    <source>
        <dbReference type="ARBA" id="ARBA00000287"/>
    </source>
</evidence>
<evidence type="ECO:0000256" key="2">
    <source>
        <dbReference type="ARBA" id="ARBA00004141"/>
    </source>
</evidence>
<dbReference type="InterPro" id="IPR000462">
    <property type="entry name" value="CDP-OH_P_trans"/>
</dbReference>
<evidence type="ECO:0000256" key="8">
    <source>
        <dbReference type="ARBA" id="ARBA00022679"/>
    </source>
</evidence>
<feature type="transmembrane region" description="Helical" evidence="16">
    <location>
        <begin position="177"/>
        <end position="194"/>
    </location>
</feature>
<dbReference type="InterPro" id="IPR004533">
    <property type="entry name" value="CDP-diaglyc--ser_O-PTrfase"/>
</dbReference>
<comment type="subcellular location">
    <subcellularLocation>
        <location evidence="3">Endomembrane system</location>
    </subcellularLocation>
    <subcellularLocation>
        <location evidence="2">Membrane</location>
        <topology evidence="2">Multi-pass membrane protein</topology>
    </subcellularLocation>
</comment>
<dbReference type="GO" id="GO:0008654">
    <property type="term" value="P:phospholipid biosynthetic process"/>
    <property type="evidence" value="ECO:0007669"/>
    <property type="project" value="UniProtKB-KW"/>
</dbReference>
<evidence type="ECO:0000256" key="3">
    <source>
        <dbReference type="ARBA" id="ARBA00004308"/>
    </source>
</evidence>
<evidence type="ECO:0000256" key="5">
    <source>
        <dbReference type="ARBA" id="ARBA00013174"/>
    </source>
</evidence>
<evidence type="ECO:0000256" key="11">
    <source>
        <dbReference type="ARBA" id="ARBA00023098"/>
    </source>
</evidence>
<evidence type="ECO:0000256" key="9">
    <source>
        <dbReference type="ARBA" id="ARBA00022692"/>
    </source>
</evidence>
<dbReference type="Pfam" id="PF01066">
    <property type="entry name" value="CDP-OH_P_transf"/>
    <property type="match status" value="1"/>
</dbReference>
<dbReference type="InterPro" id="IPR048254">
    <property type="entry name" value="CDP_ALCOHOL_P_TRANSF_CS"/>
</dbReference>
<feature type="transmembrane region" description="Helical" evidence="16">
    <location>
        <begin position="122"/>
        <end position="140"/>
    </location>
</feature>
<dbReference type="EC" id="2.7.8.8" evidence="5"/>
<evidence type="ECO:0000256" key="4">
    <source>
        <dbReference type="ARBA" id="ARBA00010441"/>
    </source>
</evidence>
<reference evidence="17" key="1">
    <citation type="submission" date="2019-08" db="EMBL/GenBank/DDBJ databases">
        <authorList>
            <person name="Kucharzyk K."/>
            <person name="Murdoch R.W."/>
            <person name="Higgins S."/>
            <person name="Loffler F."/>
        </authorList>
    </citation>
    <scope>NUCLEOTIDE SEQUENCE</scope>
</reference>
<keyword evidence="11" id="KW-0443">Lipid metabolism</keyword>
<keyword evidence="14" id="KW-1208">Phospholipid metabolism</keyword>
<feature type="transmembrane region" description="Helical" evidence="16">
    <location>
        <begin position="7"/>
        <end position="25"/>
    </location>
</feature>
<protein>
    <recommendedName>
        <fullName evidence="6">CDP-diacylglycerol--serine O-phosphatidyltransferase</fullName>
        <ecNumber evidence="5">2.7.8.8</ecNumber>
    </recommendedName>
    <alternativeName>
        <fullName evidence="15">Phosphatidylserine synthase</fullName>
    </alternativeName>
</protein>
<name>A0A644TJB9_9ZZZZ</name>
<keyword evidence="12 16" id="KW-0472">Membrane</keyword>
<comment type="catalytic activity">
    <reaction evidence="1">
        <text>a CDP-1,2-diacyl-sn-glycerol + L-serine = a 1,2-diacyl-sn-glycero-3-phospho-L-serine + CMP + H(+)</text>
        <dbReference type="Rhea" id="RHEA:16913"/>
        <dbReference type="ChEBI" id="CHEBI:15378"/>
        <dbReference type="ChEBI" id="CHEBI:33384"/>
        <dbReference type="ChEBI" id="CHEBI:57262"/>
        <dbReference type="ChEBI" id="CHEBI:58332"/>
        <dbReference type="ChEBI" id="CHEBI:60377"/>
        <dbReference type="EC" id="2.7.8.8"/>
    </reaction>
</comment>